<sequence>MVKFAVDKSLFDVFGDAQINVMVLRDVDNNLSADAQAQVEKLLDESQDNAHKFLTNEVFRKNEVVDKWREIYRQFKKKKGARASIEALLKRVDQGKGIGSINPLVDLYNAASLNYGVPCGGEDLDTIDGDLHLGVAEGGEDFFPLGDDENEPALPGEVIYYDNQGAVCRCLNWRDGQRTMLTNDTKNAIMVMEAMDDDQKTAINEAMEALKNDLHEYLNVDGTIYHLDANNSSVEL</sequence>
<dbReference type="SMART" id="SM00873">
    <property type="entry name" value="B3_4"/>
    <property type="match status" value="1"/>
</dbReference>
<protein>
    <recommendedName>
        <fullName evidence="1">B3/B4 tRNA-binding domain-containing protein</fullName>
    </recommendedName>
</protein>
<dbReference type="RefSeq" id="WP_120783804.1">
    <property type="nucleotide sequence ID" value="NZ_CP032626.1"/>
</dbReference>
<evidence type="ECO:0000259" key="1">
    <source>
        <dbReference type="SMART" id="SM00873"/>
    </source>
</evidence>
<dbReference type="GO" id="GO:0004826">
    <property type="term" value="F:phenylalanine-tRNA ligase activity"/>
    <property type="evidence" value="ECO:0007669"/>
    <property type="project" value="InterPro"/>
</dbReference>
<dbReference type="OrthoDB" id="276580at2"/>
<dbReference type="Gene3D" id="3.50.40.10">
    <property type="entry name" value="Phenylalanyl-trna Synthetase, Chain B, domain 3"/>
    <property type="match status" value="1"/>
</dbReference>
<accession>A0A387AY90</accession>
<dbReference type="Proteomes" id="UP000272003">
    <property type="component" value="Chromosome"/>
</dbReference>
<dbReference type="EMBL" id="CP032626">
    <property type="protein sequence ID" value="AYF92030.1"/>
    <property type="molecule type" value="Genomic_DNA"/>
</dbReference>
<dbReference type="SUPFAM" id="SSF56037">
    <property type="entry name" value="PheT/TilS domain"/>
    <property type="match status" value="1"/>
</dbReference>
<proteinExistence type="predicted"/>
<dbReference type="InterPro" id="IPR005146">
    <property type="entry name" value="B3/B4_tRNA-bd"/>
</dbReference>
<keyword evidence="3" id="KW-1185">Reference proteome</keyword>
<dbReference type="AlphaFoldDB" id="A0A387AY90"/>
<organism evidence="2 3">
    <name type="scientific">Apilactobacillus bombintestini</name>
    <dbReference type="NCBI Taxonomy" id="2419772"/>
    <lineage>
        <taxon>Bacteria</taxon>
        <taxon>Bacillati</taxon>
        <taxon>Bacillota</taxon>
        <taxon>Bacilli</taxon>
        <taxon>Lactobacillales</taxon>
        <taxon>Lactobacillaceae</taxon>
        <taxon>Apilactobacillus</taxon>
    </lineage>
</organism>
<dbReference type="PANTHER" id="PTHR39209:SF2">
    <property type="entry name" value="CYTOPLASMIC PROTEIN"/>
    <property type="match status" value="1"/>
</dbReference>
<dbReference type="KEGG" id="abom:D7I45_00280"/>
<dbReference type="InterPro" id="IPR020825">
    <property type="entry name" value="Phe-tRNA_synthase-like_B3/B4"/>
</dbReference>
<dbReference type="Pfam" id="PF03483">
    <property type="entry name" value="B3_4"/>
    <property type="match status" value="1"/>
</dbReference>
<evidence type="ECO:0000313" key="2">
    <source>
        <dbReference type="EMBL" id="AYF92030.1"/>
    </source>
</evidence>
<name>A0A387AY90_9LACO</name>
<gene>
    <name evidence="2" type="ORF">D7I45_00280</name>
</gene>
<evidence type="ECO:0000313" key="3">
    <source>
        <dbReference type="Proteomes" id="UP000272003"/>
    </source>
</evidence>
<reference evidence="2 3" key="1">
    <citation type="submission" date="2018-09" db="EMBL/GenBank/DDBJ databases">
        <title>Genome sequencing of strain BHWM-4.</title>
        <authorList>
            <person name="Heo J."/>
            <person name="Kim S.-J."/>
            <person name="Kwon S.-W."/>
        </authorList>
    </citation>
    <scope>NUCLEOTIDE SEQUENCE [LARGE SCALE GENOMIC DNA]</scope>
    <source>
        <strain evidence="2 3">BHWM-4</strain>
    </source>
</reference>
<dbReference type="PANTHER" id="PTHR39209">
    <property type="match status" value="1"/>
</dbReference>
<feature type="domain" description="B3/B4 tRNA-binding" evidence="1">
    <location>
        <begin position="66"/>
        <end position="215"/>
    </location>
</feature>
<dbReference type="GO" id="GO:0003723">
    <property type="term" value="F:RNA binding"/>
    <property type="evidence" value="ECO:0007669"/>
    <property type="project" value="InterPro"/>
</dbReference>